<dbReference type="InterPro" id="IPR010998">
    <property type="entry name" value="Integrase_recombinase_N"/>
</dbReference>
<evidence type="ECO:0000313" key="6">
    <source>
        <dbReference type="EMBL" id="DAE30199.1"/>
    </source>
</evidence>
<dbReference type="InterPro" id="IPR011010">
    <property type="entry name" value="DNA_brk_join_enz"/>
</dbReference>
<comment type="similarity">
    <text evidence="1">Belongs to the 'phage' integrase family.</text>
</comment>
<keyword evidence="3" id="KW-0233">DNA recombination</keyword>
<name>A0A8S5RFQ3_9VIRU</name>
<evidence type="ECO:0000256" key="4">
    <source>
        <dbReference type="PROSITE-ProRule" id="PRU01248"/>
    </source>
</evidence>
<dbReference type="Pfam" id="PF00589">
    <property type="entry name" value="Phage_integrase"/>
    <property type="match status" value="1"/>
</dbReference>
<dbReference type="Gene3D" id="1.10.443.10">
    <property type="entry name" value="Intergrase catalytic core"/>
    <property type="match status" value="1"/>
</dbReference>
<evidence type="ECO:0000256" key="2">
    <source>
        <dbReference type="ARBA" id="ARBA00023125"/>
    </source>
</evidence>
<dbReference type="PROSITE" id="PS51900">
    <property type="entry name" value="CB"/>
    <property type="match status" value="1"/>
</dbReference>
<dbReference type="CDD" id="cd01185">
    <property type="entry name" value="INTN1_C_like"/>
    <property type="match status" value="1"/>
</dbReference>
<dbReference type="Gene3D" id="1.10.150.130">
    <property type="match status" value="1"/>
</dbReference>
<sequence length="399" mass="46122">MATVKVKFRPSTVSDREGTIYYQIIHKRVARQIKTGYHLYSTEWNGSKIQTGANQVREPYLRQIAEKIAADLKRLDRVIALLETRSETYTSDDVVEIYHSPSQQSDTLFAFLRSLVSLKKRNGNIRTAETYMNTLNSFMRFRKGKDIDFSTFNEDILIAYEAYLKSEGLSKNTSSFYMRHLRSAYNRAVERGIAPAGNPFRHVYTGVDKTVKRAISLNTLKRIKEMDLTRFPSLDFARDMFLFSFYTRGMAFVDMAYLKKRDIKGKTLSYHRQKTGQQLFIRWENCMQHIVDKYNTESSPYLLPIVTELGMEERRQYCNKSHLINRNLKKIGNMVGLDMPLTMYVARHTWASVARSKNIPLSVISEGMGHDSETTTKIYLASLDTGILDKANKSIIHSL</sequence>
<dbReference type="InterPro" id="IPR050090">
    <property type="entry name" value="Tyrosine_recombinase_XerCD"/>
</dbReference>
<evidence type="ECO:0000256" key="3">
    <source>
        <dbReference type="ARBA" id="ARBA00023172"/>
    </source>
</evidence>
<organism evidence="6">
    <name type="scientific">virus sp. ct5rm7</name>
    <dbReference type="NCBI Taxonomy" id="2827298"/>
    <lineage>
        <taxon>Viruses</taxon>
    </lineage>
</organism>
<dbReference type="SUPFAM" id="SSF56349">
    <property type="entry name" value="DNA breaking-rejoining enzymes"/>
    <property type="match status" value="1"/>
</dbReference>
<dbReference type="InterPro" id="IPR002104">
    <property type="entry name" value="Integrase_catalytic"/>
</dbReference>
<dbReference type="GO" id="GO:0015074">
    <property type="term" value="P:DNA integration"/>
    <property type="evidence" value="ECO:0007669"/>
    <property type="project" value="InterPro"/>
</dbReference>
<protein>
    <submittedName>
        <fullName evidence="6">SITE SPECIFIC RECOMBINASE XERD</fullName>
    </submittedName>
</protein>
<evidence type="ECO:0000259" key="5">
    <source>
        <dbReference type="PROSITE" id="PS51900"/>
    </source>
</evidence>
<dbReference type="InterPro" id="IPR044068">
    <property type="entry name" value="CB"/>
</dbReference>
<dbReference type="InterPro" id="IPR025269">
    <property type="entry name" value="SAM-like_dom"/>
</dbReference>
<accession>A0A8S5RFQ3</accession>
<dbReference type="EMBL" id="BK059103">
    <property type="protein sequence ID" value="DAE30199.1"/>
    <property type="molecule type" value="Genomic_DNA"/>
</dbReference>
<dbReference type="Pfam" id="PF13102">
    <property type="entry name" value="Phage_int_SAM_5"/>
    <property type="match status" value="1"/>
</dbReference>
<evidence type="ECO:0000256" key="1">
    <source>
        <dbReference type="ARBA" id="ARBA00008857"/>
    </source>
</evidence>
<dbReference type="GO" id="GO:0003677">
    <property type="term" value="F:DNA binding"/>
    <property type="evidence" value="ECO:0007669"/>
    <property type="project" value="UniProtKB-UniRule"/>
</dbReference>
<keyword evidence="2 4" id="KW-0238">DNA-binding</keyword>
<dbReference type="GO" id="GO:0006310">
    <property type="term" value="P:DNA recombination"/>
    <property type="evidence" value="ECO:0007669"/>
    <property type="project" value="UniProtKB-KW"/>
</dbReference>
<dbReference type="InterPro" id="IPR013762">
    <property type="entry name" value="Integrase-like_cat_sf"/>
</dbReference>
<reference evidence="6" key="1">
    <citation type="journal article" date="2021" name="Proc. Natl. Acad. Sci. U.S.A.">
        <title>A Catalog of Tens of Thousands of Viruses from Human Metagenomes Reveals Hidden Associations with Chronic Diseases.</title>
        <authorList>
            <person name="Tisza M.J."/>
            <person name="Buck C.B."/>
        </authorList>
    </citation>
    <scope>NUCLEOTIDE SEQUENCE</scope>
    <source>
        <strain evidence="6">Ct5rm7</strain>
    </source>
</reference>
<dbReference type="PANTHER" id="PTHR30349:SF64">
    <property type="entry name" value="PROPHAGE INTEGRASE INTD-RELATED"/>
    <property type="match status" value="1"/>
</dbReference>
<feature type="domain" description="Core-binding (CB)" evidence="5">
    <location>
        <begin position="102"/>
        <end position="189"/>
    </location>
</feature>
<dbReference type="PANTHER" id="PTHR30349">
    <property type="entry name" value="PHAGE INTEGRASE-RELATED"/>
    <property type="match status" value="1"/>
</dbReference>
<proteinExistence type="inferred from homology"/>